<feature type="non-terminal residue" evidence="11">
    <location>
        <position position="533"/>
    </location>
</feature>
<dbReference type="CDD" id="cd00130">
    <property type="entry name" value="PAS"/>
    <property type="match status" value="1"/>
</dbReference>
<keyword evidence="2" id="KW-0813">Transport</keyword>
<keyword evidence="7" id="KW-0472">Membrane</keyword>
<dbReference type="PROSITE" id="PS50112">
    <property type="entry name" value="PAS"/>
    <property type="match status" value="1"/>
</dbReference>
<reference evidence="11" key="2">
    <citation type="submission" date="2023-05" db="EMBL/GenBank/DDBJ databases">
        <authorList>
            <person name="Fouks B."/>
        </authorList>
    </citation>
    <scope>NUCLEOTIDE SEQUENCE</scope>
    <source>
        <strain evidence="11">Stay&amp;Tobe</strain>
        <tissue evidence="11">Testes</tissue>
    </source>
</reference>
<evidence type="ECO:0000256" key="1">
    <source>
        <dbReference type="ARBA" id="ARBA00004141"/>
    </source>
</evidence>
<reference evidence="11" key="1">
    <citation type="journal article" date="2023" name="IScience">
        <title>Live-bearing cockroach genome reveals convergent evolutionary mechanisms linked to viviparity in insects and beyond.</title>
        <authorList>
            <person name="Fouks B."/>
            <person name="Harrison M.C."/>
            <person name="Mikhailova A.A."/>
            <person name="Marchal E."/>
            <person name="English S."/>
            <person name="Carruthers M."/>
            <person name="Jennings E.C."/>
            <person name="Chiamaka E.L."/>
            <person name="Frigard R.A."/>
            <person name="Pippel M."/>
            <person name="Attardo G.M."/>
            <person name="Benoit J.B."/>
            <person name="Bornberg-Bauer E."/>
            <person name="Tobe S.S."/>
        </authorList>
    </citation>
    <scope>NUCLEOTIDE SEQUENCE</scope>
    <source>
        <strain evidence="11">Stay&amp;Tobe</strain>
    </source>
</reference>
<accession>A0AAD8EJP3</accession>
<evidence type="ECO:0000313" key="12">
    <source>
        <dbReference type="Proteomes" id="UP001233999"/>
    </source>
</evidence>
<evidence type="ECO:0000256" key="6">
    <source>
        <dbReference type="ARBA" id="ARBA00023065"/>
    </source>
</evidence>
<comment type="catalytic activity">
    <reaction evidence="9">
        <text>K(+)(in) = K(+)(out)</text>
        <dbReference type="Rhea" id="RHEA:29463"/>
        <dbReference type="ChEBI" id="CHEBI:29103"/>
    </reaction>
</comment>
<gene>
    <name evidence="11" type="ORF">L9F63_015870</name>
</gene>
<keyword evidence="6" id="KW-0406">Ion transport</keyword>
<dbReference type="GO" id="GO:0034702">
    <property type="term" value="C:monoatomic ion channel complex"/>
    <property type="evidence" value="ECO:0007669"/>
    <property type="project" value="UniProtKB-KW"/>
</dbReference>
<evidence type="ECO:0000256" key="8">
    <source>
        <dbReference type="ARBA" id="ARBA00023303"/>
    </source>
</evidence>
<dbReference type="FunFam" id="3.30.450.20:FF:000001">
    <property type="entry name" value="Potassium voltage-gated channel subfamily H member 7"/>
    <property type="match status" value="1"/>
</dbReference>
<evidence type="ECO:0000259" key="10">
    <source>
        <dbReference type="PROSITE" id="PS50112"/>
    </source>
</evidence>
<dbReference type="Pfam" id="PF13426">
    <property type="entry name" value="PAS_9"/>
    <property type="match status" value="1"/>
</dbReference>
<dbReference type="InterPro" id="IPR000014">
    <property type="entry name" value="PAS"/>
</dbReference>
<dbReference type="InterPro" id="IPR035965">
    <property type="entry name" value="PAS-like_dom_sf"/>
</dbReference>
<evidence type="ECO:0000256" key="7">
    <source>
        <dbReference type="ARBA" id="ARBA00023136"/>
    </source>
</evidence>
<dbReference type="GO" id="GO:0005886">
    <property type="term" value="C:plasma membrane"/>
    <property type="evidence" value="ECO:0007669"/>
    <property type="project" value="TreeGrafter"/>
</dbReference>
<comment type="caution">
    <text evidence="11">The sequence shown here is derived from an EMBL/GenBank/DDBJ whole genome shotgun (WGS) entry which is preliminary data.</text>
</comment>
<feature type="domain" description="PAS" evidence="10">
    <location>
        <begin position="41"/>
        <end position="70"/>
    </location>
</feature>
<organism evidence="11 12">
    <name type="scientific">Diploptera punctata</name>
    <name type="common">Pacific beetle cockroach</name>
    <dbReference type="NCBI Taxonomy" id="6984"/>
    <lineage>
        <taxon>Eukaryota</taxon>
        <taxon>Metazoa</taxon>
        <taxon>Ecdysozoa</taxon>
        <taxon>Arthropoda</taxon>
        <taxon>Hexapoda</taxon>
        <taxon>Insecta</taxon>
        <taxon>Pterygota</taxon>
        <taxon>Neoptera</taxon>
        <taxon>Polyneoptera</taxon>
        <taxon>Dictyoptera</taxon>
        <taxon>Blattodea</taxon>
        <taxon>Blaberoidea</taxon>
        <taxon>Blaberidae</taxon>
        <taxon>Diplopterinae</taxon>
        <taxon>Diploptera</taxon>
    </lineage>
</organism>
<evidence type="ECO:0000256" key="2">
    <source>
        <dbReference type="ARBA" id="ARBA00022448"/>
    </source>
</evidence>
<keyword evidence="3" id="KW-0812">Transmembrane</keyword>
<keyword evidence="4" id="KW-0851">Voltage-gated channel</keyword>
<dbReference type="PANTHER" id="PTHR10217">
    <property type="entry name" value="VOLTAGE AND LIGAND GATED POTASSIUM CHANNEL"/>
    <property type="match status" value="1"/>
</dbReference>
<comment type="subcellular location">
    <subcellularLocation>
        <location evidence="1">Membrane</location>
        <topology evidence="1">Multi-pass membrane protein</topology>
    </subcellularLocation>
</comment>
<proteinExistence type="predicted"/>
<sequence>MPVRRGHVAPRTTIIETIIRKFDTHNRSFLVANAQHGLCHIIYCSDGFCRLSGYSRAEVMQRPAVCDFLHGPLTSQHAISVVKEALAVGSEKHFEILYYRKDGEFKYRRVSDLMIIHKDNNKVEFLALRYRHQPISGITIQIRIPSSLWHYDTDKDNDKGECGIKIQIPSSLWHYDIDKDKDKGEFIQITASFWHYDTDKGECGIKIQIPSSLWHYDKGEFLALRYRYQPIRIQITASFWHYDTDKDEYKDKDKGECGITIQIRANKDKGRIRITTSFWHYDTDKGEFVALRYRYHAVYGITIQIRIRIQIPCNKGEFVALRYRYHAVYGITIQIRITTISGITIDTDNDEFLIQIPSSFGITIRIKANKDKDKGRVCGIRYRYHADTDTSQFRELRSITTINDGFWHYDTYTDKDKGEYDTDKDKGEYRYHAVYGITIQIKDNDEFLALRYIIRANTDTSQFLELRSIQITTSFWHYDTDKGEYRYQPVSGITIDTDNDEYRYQPVSGITIDTDNDEFLIRIKANNERKNSI</sequence>
<name>A0AAD8EJP3_DIPPU</name>
<evidence type="ECO:0000256" key="3">
    <source>
        <dbReference type="ARBA" id="ARBA00022692"/>
    </source>
</evidence>
<protein>
    <recommendedName>
        <fullName evidence="10">PAS domain-containing protein</fullName>
    </recommendedName>
</protein>
<dbReference type="InterPro" id="IPR050818">
    <property type="entry name" value="KCNH_animal-type"/>
</dbReference>
<dbReference type="PANTHER" id="PTHR10217:SF548">
    <property type="entry name" value="GH12235P"/>
    <property type="match status" value="1"/>
</dbReference>
<dbReference type="GO" id="GO:0042391">
    <property type="term" value="P:regulation of membrane potential"/>
    <property type="evidence" value="ECO:0007669"/>
    <property type="project" value="TreeGrafter"/>
</dbReference>
<dbReference type="AlphaFoldDB" id="A0AAD8EJP3"/>
<keyword evidence="5" id="KW-1133">Transmembrane helix</keyword>
<keyword evidence="12" id="KW-1185">Reference proteome</keyword>
<evidence type="ECO:0000256" key="4">
    <source>
        <dbReference type="ARBA" id="ARBA00022882"/>
    </source>
</evidence>
<dbReference type="EMBL" id="JASPKZ010003835">
    <property type="protein sequence ID" value="KAJ9592454.1"/>
    <property type="molecule type" value="Genomic_DNA"/>
</dbReference>
<evidence type="ECO:0000256" key="5">
    <source>
        <dbReference type="ARBA" id="ARBA00022989"/>
    </source>
</evidence>
<dbReference type="GO" id="GO:0005242">
    <property type="term" value="F:inward rectifier potassium channel activity"/>
    <property type="evidence" value="ECO:0007669"/>
    <property type="project" value="TreeGrafter"/>
</dbReference>
<dbReference type="SUPFAM" id="SSF55785">
    <property type="entry name" value="PYP-like sensor domain (PAS domain)"/>
    <property type="match status" value="1"/>
</dbReference>
<dbReference type="Proteomes" id="UP001233999">
    <property type="component" value="Unassembled WGS sequence"/>
</dbReference>
<keyword evidence="8" id="KW-0407">Ion channel</keyword>
<dbReference type="Gene3D" id="3.30.450.20">
    <property type="entry name" value="PAS domain"/>
    <property type="match status" value="1"/>
</dbReference>
<evidence type="ECO:0000256" key="9">
    <source>
        <dbReference type="ARBA" id="ARBA00034430"/>
    </source>
</evidence>
<evidence type="ECO:0000313" key="11">
    <source>
        <dbReference type="EMBL" id="KAJ9592454.1"/>
    </source>
</evidence>